<dbReference type="Pfam" id="PF08240">
    <property type="entry name" value="ADH_N"/>
    <property type="match status" value="1"/>
</dbReference>
<evidence type="ECO:0000256" key="5">
    <source>
        <dbReference type="ARBA" id="ARBA00023002"/>
    </source>
</evidence>
<dbReference type="GO" id="GO:0046872">
    <property type="term" value="F:metal ion binding"/>
    <property type="evidence" value="ECO:0007669"/>
    <property type="project" value="UniProtKB-KW"/>
</dbReference>
<dbReference type="Proteomes" id="UP000803844">
    <property type="component" value="Unassembled WGS sequence"/>
</dbReference>
<dbReference type="InterPro" id="IPR013149">
    <property type="entry name" value="ADH-like_C"/>
</dbReference>
<dbReference type="InterPro" id="IPR013154">
    <property type="entry name" value="ADH-like_N"/>
</dbReference>
<dbReference type="PANTHER" id="PTHR43350">
    <property type="entry name" value="NAD-DEPENDENT ALCOHOL DEHYDROGENASE"/>
    <property type="match status" value="1"/>
</dbReference>
<comment type="similarity">
    <text evidence="2">Belongs to the zinc-containing alcohol dehydrogenase family.</text>
</comment>
<keyword evidence="4" id="KW-0862">Zinc</keyword>
<dbReference type="Gene3D" id="3.90.180.10">
    <property type="entry name" value="Medium-chain alcohol dehydrogenases, catalytic domain"/>
    <property type="match status" value="1"/>
</dbReference>
<dbReference type="PANTHER" id="PTHR43350:SF2">
    <property type="entry name" value="GROES-LIKE ZINC-BINDING ALCOHOL DEHYDROGENASE FAMILY PROTEIN"/>
    <property type="match status" value="1"/>
</dbReference>
<protein>
    <recommendedName>
        <fullName evidence="6">Enoyl reductase (ER) domain-containing protein</fullName>
    </recommendedName>
</protein>
<dbReference type="CDD" id="cd08278">
    <property type="entry name" value="benzyl_alcohol_DH"/>
    <property type="match status" value="1"/>
</dbReference>
<name>A0A9P4XVL9_CRYP1</name>
<proteinExistence type="inferred from homology"/>
<reference evidence="7" key="1">
    <citation type="journal article" date="2020" name="Phytopathology">
        <title>Genome sequence of the chestnut blight fungus Cryphonectria parasitica EP155: A fundamental resource for an archetypical invasive plant pathogen.</title>
        <authorList>
            <person name="Crouch J.A."/>
            <person name="Dawe A."/>
            <person name="Aerts A."/>
            <person name="Barry K."/>
            <person name="Churchill A.C.L."/>
            <person name="Grimwood J."/>
            <person name="Hillman B."/>
            <person name="Milgroom M.G."/>
            <person name="Pangilinan J."/>
            <person name="Smith M."/>
            <person name="Salamov A."/>
            <person name="Schmutz J."/>
            <person name="Yadav J."/>
            <person name="Grigoriev I.V."/>
            <person name="Nuss D."/>
        </authorList>
    </citation>
    <scope>NUCLEOTIDE SEQUENCE</scope>
    <source>
        <strain evidence="7">EP155</strain>
    </source>
</reference>
<dbReference type="GeneID" id="63843415"/>
<dbReference type="InterPro" id="IPR011032">
    <property type="entry name" value="GroES-like_sf"/>
</dbReference>
<accession>A0A9P4XVL9</accession>
<dbReference type="SUPFAM" id="SSF51735">
    <property type="entry name" value="NAD(P)-binding Rossmann-fold domains"/>
    <property type="match status" value="1"/>
</dbReference>
<evidence type="ECO:0000256" key="1">
    <source>
        <dbReference type="ARBA" id="ARBA00001947"/>
    </source>
</evidence>
<keyword evidence="8" id="KW-1185">Reference proteome</keyword>
<keyword evidence="3" id="KW-0479">Metal-binding</keyword>
<evidence type="ECO:0000256" key="3">
    <source>
        <dbReference type="ARBA" id="ARBA00022723"/>
    </source>
</evidence>
<organism evidence="7 8">
    <name type="scientific">Cryphonectria parasitica (strain ATCC 38755 / EP155)</name>
    <dbReference type="NCBI Taxonomy" id="660469"/>
    <lineage>
        <taxon>Eukaryota</taxon>
        <taxon>Fungi</taxon>
        <taxon>Dikarya</taxon>
        <taxon>Ascomycota</taxon>
        <taxon>Pezizomycotina</taxon>
        <taxon>Sordariomycetes</taxon>
        <taxon>Sordariomycetidae</taxon>
        <taxon>Diaporthales</taxon>
        <taxon>Cryphonectriaceae</taxon>
        <taxon>Cryphonectria-Endothia species complex</taxon>
        <taxon>Cryphonectria</taxon>
    </lineage>
</organism>
<comment type="cofactor">
    <cofactor evidence="1">
        <name>Zn(2+)</name>
        <dbReference type="ChEBI" id="CHEBI:29105"/>
    </cofactor>
</comment>
<feature type="domain" description="Enoyl reductase (ER)" evidence="6">
    <location>
        <begin position="17"/>
        <end position="376"/>
    </location>
</feature>
<dbReference type="SMART" id="SM00829">
    <property type="entry name" value="PKS_ER"/>
    <property type="match status" value="1"/>
</dbReference>
<dbReference type="SUPFAM" id="SSF50129">
    <property type="entry name" value="GroES-like"/>
    <property type="match status" value="1"/>
</dbReference>
<evidence type="ECO:0000313" key="8">
    <source>
        <dbReference type="Proteomes" id="UP000803844"/>
    </source>
</evidence>
<dbReference type="InterPro" id="IPR020843">
    <property type="entry name" value="ER"/>
</dbReference>
<dbReference type="EMBL" id="MU032351">
    <property type="protein sequence ID" value="KAF3761590.1"/>
    <property type="molecule type" value="Genomic_DNA"/>
</dbReference>
<keyword evidence="5" id="KW-0560">Oxidoreductase</keyword>
<sequence>MSPTNIETEALVVAAPGDDFKLVPIILDEVRGNEVLVEMKYSGICHTDLVVQSGQLPIPEYPVVLGHEGAGIVRAIGADFKDKSLQVGDQVLLSWTTCQKCTACLEGRPTFCILHASLNFKAVRLQDGSTPARLRDDGTAVRGQFFGHSSFARLSVVEGFSVVKCPVPDMLPCYAPLGCAFQTGAGTILSAVKPSKSACVVIFGLGSVGLAALMAAAHLEVRQLVAVDVVDSKLALATEFGATHTVNAAKEGDGLVSRLKEITGGGPDVAIDCSGNPRALQAVLDCIGYGGTAVSVGVPPPGCKLTIDALPFFMDNKTFRSVIEGQSTPTEFLPELIKLHQNGRFPIDKICKVYSIKDFKEALQDMHEGKVIKPILKWD</sequence>
<evidence type="ECO:0000256" key="2">
    <source>
        <dbReference type="ARBA" id="ARBA00008072"/>
    </source>
</evidence>
<comment type="caution">
    <text evidence="7">The sequence shown here is derived from an EMBL/GenBank/DDBJ whole genome shotgun (WGS) entry which is preliminary data.</text>
</comment>
<gene>
    <name evidence="7" type="ORF">M406DRAFT_94894</name>
</gene>
<dbReference type="Pfam" id="PF00107">
    <property type="entry name" value="ADH_zinc_N"/>
    <property type="match status" value="1"/>
</dbReference>
<evidence type="ECO:0000256" key="4">
    <source>
        <dbReference type="ARBA" id="ARBA00022833"/>
    </source>
</evidence>
<dbReference type="Gene3D" id="3.40.50.720">
    <property type="entry name" value="NAD(P)-binding Rossmann-like Domain"/>
    <property type="match status" value="1"/>
</dbReference>
<evidence type="ECO:0000259" key="6">
    <source>
        <dbReference type="SMART" id="SM00829"/>
    </source>
</evidence>
<dbReference type="FunFam" id="3.40.50.720:FF:000003">
    <property type="entry name" value="S-(hydroxymethyl)glutathione dehydrogenase"/>
    <property type="match status" value="1"/>
</dbReference>
<dbReference type="GO" id="GO:0016491">
    <property type="term" value="F:oxidoreductase activity"/>
    <property type="evidence" value="ECO:0007669"/>
    <property type="project" value="UniProtKB-KW"/>
</dbReference>
<dbReference type="AlphaFoldDB" id="A0A9P4XVL9"/>
<dbReference type="InterPro" id="IPR036291">
    <property type="entry name" value="NAD(P)-bd_dom_sf"/>
</dbReference>
<dbReference type="OrthoDB" id="1560166at2759"/>
<dbReference type="RefSeq" id="XP_040772569.1">
    <property type="nucleotide sequence ID" value="XM_040926286.1"/>
</dbReference>
<evidence type="ECO:0000313" key="7">
    <source>
        <dbReference type="EMBL" id="KAF3761590.1"/>
    </source>
</evidence>